<feature type="region of interest" description="Disordered" evidence="1">
    <location>
        <begin position="387"/>
        <end position="407"/>
    </location>
</feature>
<dbReference type="InterPro" id="IPR059106">
    <property type="entry name" value="WHD_MalT"/>
</dbReference>
<feature type="compositionally biased region" description="Basic and acidic residues" evidence="1">
    <location>
        <begin position="457"/>
        <end position="471"/>
    </location>
</feature>
<dbReference type="Pfam" id="PF25873">
    <property type="entry name" value="WHD_MalT"/>
    <property type="match status" value="1"/>
</dbReference>
<gene>
    <name evidence="3" type="ORF">FBY41_3208</name>
</gene>
<sequence>MSAGAGWGKSTLLVQRTEDLESDGVQVAWVTVPAHASAQSVWSSVLVALQERFAGSFPEAAAALGDLALPSARSTDEFVSALAGVLAGAAPIALVVDELQHAPADAVALLFRVVEEVGPETRFLFGTRWDPNVPLGRWQAQGMLHQVRGADLAFDEQETAAVLALHAAGIDDDVAVEVHRLTEGWPVAVALAGSALEHHTDPHLFVKEFATDTRPMADYLVTELFGDLGDELAQYLLDVCAPDEVTVDLALALTGRADGGAVLARWATTSAMVARYDHEPVTYRLHSLLRAYLRAEARRRDLPRWRRSNRIAAQWFADRGSLTPSLAAAGESHDWMLLTDLLERHGLELVMGGEIDAVRGALAALPHNDDATRLASRLEGVAAMLGGDLPGLRRSPPRLRPRTRGLRRLDGRSCSTWRARDWPVVDRHRSAPASRPRTHPASPTPTSRCSPTCARVVEARARRLPGSRERP</sequence>
<evidence type="ECO:0000313" key="4">
    <source>
        <dbReference type="Proteomes" id="UP000316747"/>
    </source>
</evidence>
<comment type="caution">
    <text evidence="3">The sequence shown here is derived from an EMBL/GenBank/DDBJ whole genome shotgun (WGS) entry which is preliminary data.</text>
</comment>
<evidence type="ECO:0000256" key="1">
    <source>
        <dbReference type="SAM" id="MobiDB-lite"/>
    </source>
</evidence>
<reference evidence="3 4" key="1">
    <citation type="submission" date="2019-06" db="EMBL/GenBank/DDBJ databases">
        <title>Genome sequencing of plant associated microbes to promote plant fitness in Sorghum bicolor and Oryza sativa.</title>
        <authorList>
            <person name="Coleman-Derr D."/>
        </authorList>
    </citation>
    <scope>NUCLEOTIDE SEQUENCE [LARGE SCALE GENOMIC DNA]</scope>
    <source>
        <strain evidence="3 4">KV-663</strain>
    </source>
</reference>
<organism evidence="3 4">
    <name type="scientific">Humibacillus xanthopallidus</name>
    <dbReference type="NCBI Taxonomy" id="412689"/>
    <lineage>
        <taxon>Bacteria</taxon>
        <taxon>Bacillati</taxon>
        <taxon>Actinomycetota</taxon>
        <taxon>Actinomycetes</taxon>
        <taxon>Micrococcales</taxon>
        <taxon>Intrasporangiaceae</taxon>
        <taxon>Humibacillus</taxon>
    </lineage>
</organism>
<feature type="domain" description="MalT-like winged helix" evidence="2">
    <location>
        <begin position="222"/>
        <end position="302"/>
    </location>
</feature>
<name>A0A543HHS4_9MICO</name>
<dbReference type="SUPFAM" id="SSF52540">
    <property type="entry name" value="P-loop containing nucleoside triphosphate hydrolases"/>
    <property type="match status" value="1"/>
</dbReference>
<accession>A0A543HHS4</accession>
<evidence type="ECO:0000313" key="3">
    <source>
        <dbReference type="EMBL" id="TQM57872.1"/>
    </source>
</evidence>
<evidence type="ECO:0000259" key="2">
    <source>
        <dbReference type="Pfam" id="PF25873"/>
    </source>
</evidence>
<dbReference type="EMBL" id="VFPM01000003">
    <property type="protein sequence ID" value="TQM57872.1"/>
    <property type="molecule type" value="Genomic_DNA"/>
</dbReference>
<dbReference type="Proteomes" id="UP000316747">
    <property type="component" value="Unassembled WGS sequence"/>
</dbReference>
<keyword evidence="4" id="KW-1185">Reference proteome</keyword>
<feature type="region of interest" description="Disordered" evidence="1">
    <location>
        <begin position="427"/>
        <end position="471"/>
    </location>
</feature>
<dbReference type="AlphaFoldDB" id="A0A543HHS4"/>
<feature type="compositionally biased region" description="Basic residues" evidence="1">
    <location>
        <begin position="395"/>
        <end position="406"/>
    </location>
</feature>
<protein>
    <recommendedName>
        <fullName evidence="2">MalT-like winged helix domain-containing protein</fullName>
    </recommendedName>
</protein>
<dbReference type="InterPro" id="IPR027417">
    <property type="entry name" value="P-loop_NTPase"/>
</dbReference>
<proteinExistence type="predicted"/>